<name>A0A2K1IMN3_PHYPA</name>
<keyword evidence="4" id="KW-1185">Reference proteome</keyword>
<dbReference type="Proteomes" id="UP000006727">
    <property type="component" value="Chromosome 22"/>
</dbReference>
<dbReference type="Gramene" id="Pp3c22_7780V3.2">
    <property type="protein sequence ID" value="PAC:32903495.CDS.1"/>
    <property type="gene ID" value="Pp3c22_7780"/>
</dbReference>
<sequence length="50" mass="5345">MLVRWSVFVSVCVCVCIVVLPSPSPPPPERPGLRLIMPAFTGPPTPALLC</sequence>
<reference evidence="3" key="3">
    <citation type="submission" date="2020-12" db="UniProtKB">
        <authorList>
            <consortium name="EnsemblPlants"/>
        </authorList>
    </citation>
    <scope>IDENTIFICATION</scope>
</reference>
<dbReference type="PaxDb" id="3218-PP1S12_199V6.1"/>
<dbReference type="EnsemblPlants" id="Pp3c22_7780V3.1">
    <property type="protein sequence ID" value="PAC:32903494.CDS.1"/>
    <property type="gene ID" value="Pp3c22_7780"/>
</dbReference>
<protein>
    <submittedName>
        <fullName evidence="2 3">Uncharacterized protein</fullName>
    </submittedName>
</protein>
<feature type="chain" id="PRO_5036042735" evidence="1">
    <location>
        <begin position="22"/>
        <end position="50"/>
    </location>
</feature>
<dbReference type="EnsemblPlants" id="Pp3c22_7780V3.2">
    <property type="protein sequence ID" value="PAC:32903495.CDS.1"/>
    <property type="gene ID" value="Pp3c22_7780"/>
</dbReference>
<dbReference type="EMBL" id="ABEU02000022">
    <property type="protein sequence ID" value="PNR30534.1"/>
    <property type="molecule type" value="Genomic_DNA"/>
</dbReference>
<accession>A0A2K1IMN3</accession>
<keyword evidence="1" id="KW-0732">Signal</keyword>
<evidence type="ECO:0000313" key="4">
    <source>
        <dbReference type="Proteomes" id="UP000006727"/>
    </source>
</evidence>
<reference evidence="2 4" key="2">
    <citation type="journal article" date="2018" name="Plant J.">
        <title>The Physcomitrella patens chromosome-scale assembly reveals moss genome structure and evolution.</title>
        <authorList>
            <person name="Lang D."/>
            <person name="Ullrich K.K."/>
            <person name="Murat F."/>
            <person name="Fuchs J."/>
            <person name="Jenkins J."/>
            <person name="Haas F.B."/>
            <person name="Piednoel M."/>
            <person name="Gundlach H."/>
            <person name="Van Bel M."/>
            <person name="Meyberg R."/>
            <person name="Vives C."/>
            <person name="Morata J."/>
            <person name="Symeonidi A."/>
            <person name="Hiss M."/>
            <person name="Muchero W."/>
            <person name="Kamisugi Y."/>
            <person name="Saleh O."/>
            <person name="Blanc G."/>
            <person name="Decker E.L."/>
            <person name="van Gessel N."/>
            <person name="Grimwood J."/>
            <person name="Hayes R.D."/>
            <person name="Graham S.W."/>
            <person name="Gunter L.E."/>
            <person name="McDaniel S.F."/>
            <person name="Hoernstein S.N.W."/>
            <person name="Larsson A."/>
            <person name="Li F.W."/>
            <person name="Perroud P.F."/>
            <person name="Phillips J."/>
            <person name="Ranjan P."/>
            <person name="Rokshar D.S."/>
            <person name="Rothfels C.J."/>
            <person name="Schneider L."/>
            <person name="Shu S."/>
            <person name="Stevenson D.W."/>
            <person name="Thummler F."/>
            <person name="Tillich M."/>
            <person name="Villarreal Aguilar J.C."/>
            <person name="Widiez T."/>
            <person name="Wong G.K."/>
            <person name="Wymore A."/>
            <person name="Zhang Y."/>
            <person name="Zimmer A.D."/>
            <person name="Quatrano R.S."/>
            <person name="Mayer K.F.X."/>
            <person name="Goodstein D."/>
            <person name="Casacuberta J.M."/>
            <person name="Vandepoele K."/>
            <person name="Reski R."/>
            <person name="Cuming A.C."/>
            <person name="Tuskan G.A."/>
            <person name="Maumus F."/>
            <person name="Salse J."/>
            <person name="Schmutz J."/>
            <person name="Rensing S.A."/>
        </authorList>
    </citation>
    <scope>NUCLEOTIDE SEQUENCE [LARGE SCALE GENOMIC DNA]</scope>
    <source>
        <strain evidence="3 4">cv. Gransden 2004</strain>
    </source>
</reference>
<reference evidence="2 4" key="1">
    <citation type="journal article" date="2008" name="Science">
        <title>The Physcomitrella genome reveals evolutionary insights into the conquest of land by plants.</title>
        <authorList>
            <person name="Rensing S."/>
            <person name="Lang D."/>
            <person name="Zimmer A."/>
            <person name="Terry A."/>
            <person name="Salamov A."/>
            <person name="Shapiro H."/>
            <person name="Nishiyama T."/>
            <person name="Perroud P.-F."/>
            <person name="Lindquist E."/>
            <person name="Kamisugi Y."/>
            <person name="Tanahashi T."/>
            <person name="Sakakibara K."/>
            <person name="Fujita T."/>
            <person name="Oishi K."/>
            <person name="Shin-I T."/>
            <person name="Kuroki Y."/>
            <person name="Toyoda A."/>
            <person name="Suzuki Y."/>
            <person name="Hashimoto A."/>
            <person name="Yamaguchi K."/>
            <person name="Sugano A."/>
            <person name="Kohara Y."/>
            <person name="Fujiyama A."/>
            <person name="Anterola A."/>
            <person name="Aoki S."/>
            <person name="Ashton N."/>
            <person name="Barbazuk W.B."/>
            <person name="Barker E."/>
            <person name="Bennetzen J."/>
            <person name="Bezanilla M."/>
            <person name="Blankenship R."/>
            <person name="Cho S.H."/>
            <person name="Dutcher S."/>
            <person name="Estelle M."/>
            <person name="Fawcett J.A."/>
            <person name="Gundlach H."/>
            <person name="Hanada K."/>
            <person name="Heyl A."/>
            <person name="Hicks K.A."/>
            <person name="Hugh J."/>
            <person name="Lohr M."/>
            <person name="Mayer K."/>
            <person name="Melkozernov A."/>
            <person name="Murata T."/>
            <person name="Nelson D."/>
            <person name="Pils B."/>
            <person name="Prigge M."/>
            <person name="Reiss B."/>
            <person name="Renner T."/>
            <person name="Rombauts S."/>
            <person name="Rushton P."/>
            <person name="Sanderfoot A."/>
            <person name="Schween G."/>
            <person name="Shiu S.-H."/>
            <person name="Stueber K."/>
            <person name="Theodoulou F.L."/>
            <person name="Tu H."/>
            <person name="Van de Peer Y."/>
            <person name="Verrier P.J."/>
            <person name="Waters E."/>
            <person name="Wood A."/>
            <person name="Yang L."/>
            <person name="Cove D."/>
            <person name="Cuming A."/>
            <person name="Hasebe M."/>
            <person name="Lucas S."/>
            <person name="Mishler D.B."/>
            <person name="Reski R."/>
            <person name="Grigoriev I."/>
            <person name="Quatrano R.S."/>
            <person name="Boore J.L."/>
        </authorList>
    </citation>
    <scope>NUCLEOTIDE SEQUENCE [LARGE SCALE GENOMIC DNA]</scope>
    <source>
        <strain evidence="3 4">cv. Gransden 2004</strain>
    </source>
</reference>
<dbReference type="Gramene" id="Pp3c22_7780V3.1">
    <property type="protein sequence ID" value="PAC:32903494.CDS.1"/>
    <property type="gene ID" value="Pp3c22_7780"/>
</dbReference>
<proteinExistence type="predicted"/>
<dbReference type="AlphaFoldDB" id="A0A2K1IMN3"/>
<evidence type="ECO:0000256" key="1">
    <source>
        <dbReference type="SAM" id="SignalP"/>
    </source>
</evidence>
<evidence type="ECO:0000313" key="3">
    <source>
        <dbReference type="EnsemblPlants" id="PAC:32903494.CDS.1"/>
    </source>
</evidence>
<evidence type="ECO:0000313" key="2">
    <source>
        <dbReference type="EMBL" id="PNR30534.1"/>
    </source>
</evidence>
<gene>
    <name evidence="2" type="ORF">PHYPA_026850</name>
</gene>
<dbReference type="InParanoid" id="A0A2K1IMN3"/>
<feature type="signal peptide" evidence="1">
    <location>
        <begin position="1"/>
        <end position="21"/>
    </location>
</feature>
<organism evidence="2">
    <name type="scientific">Physcomitrium patens</name>
    <name type="common">Spreading-leaved earth moss</name>
    <name type="synonym">Physcomitrella patens</name>
    <dbReference type="NCBI Taxonomy" id="3218"/>
    <lineage>
        <taxon>Eukaryota</taxon>
        <taxon>Viridiplantae</taxon>
        <taxon>Streptophyta</taxon>
        <taxon>Embryophyta</taxon>
        <taxon>Bryophyta</taxon>
        <taxon>Bryophytina</taxon>
        <taxon>Bryopsida</taxon>
        <taxon>Funariidae</taxon>
        <taxon>Funariales</taxon>
        <taxon>Funariaceae</taxon>
        <taxon>Physcomitrium</taxon>
    </lineage>
</organism>